<dbReference type="STRING" id="486041.B0E072"/>
<keyword evidence="5 11" id="KW-0964">Secreted</keyword>
<evidence type="ECO:0000256" key="7">
    <source>
        <dbReference type="ARBA" id="ARBA00022801"/>
    </source>
</evidence>
<dbReference type="GO" id="GO:0030599">
    <property type="term" value="F:pectinesterase activity"/>
    <property type="evidence" value="ECO:0007669"/>
    <property type="project" value="UniProtKB-UniRule"/>
</dbReference>
<comment type="catalytic activity">
    <reaction evidence="9 11">
        <text>[(1-&gt;4)-alpha-D-galacturonosyl methyl ester](n) + n H2O = [(1-&gt;4)-alpha-D-galacturonosyl](n) + n methanol + n H(+)</text>
        <dbReference type="Rhea" id="RHEA:22380"/>
        <dbReference type="Rhea" id="RHEA-COMP:14570"/>
        <dbReference type="Rhea" id="RHEA-COMP:14573"/>
        <dbReference type="ChEBI" id="CHEBI:15377"/>
        <dbReference type="ChEBI" id="CHEBI:15378"/>
        <dbReference type="ChEBI" id="CHEBI:17790"/>
        <dbReference type="ChEBI" id="CHEBI:140522"/>
        <dbReference type="ChEBI" id="CHEBI:140523"/>
        <dbReference type="EC" id="3.1.1.11"/>
    </reaction>
</comment>
<comment type="function">
    <text evidence="11">Involved in maceration and soft-rotting of plant tissue.</text>
</comment>
<dbReference type="KEGG" id="lbc:LACBIDRAFT_315258"/>
<evidence type="ECO:0000256" key="4">
    <source>
        <dbReference type="ARBA" id="ARBA00013229"/>
    </source>
</evidence>
<evidence type="ECO:0000256" key="8">
    <source>
        <dbReference type="ARBA" id="ARBA00023085"/>
    </source>
</evidence>
<evidence type="ECO:0000256" key="9">
    <source>
        <dbReference type="ARBA" id="ARBA00047928"/>
    </source>
</evidence>
<dbReference type="AlphaFoldDB" id="B0E072"/>
<dbReference type="InterPro" id="IPR033131">
    <property type="entry name" value="Pectinesterase_Asp_AS"/>
</dbReference>
<dbReference type="UniPathway" id="UPA00545">
    <property type="reaction ID" value="UER00823"/>
</dbReference>
<feature type="signal peptide" evidence="11">
    <location>
        <begin position="1"/>
        <end position="23"/>
    </location>
</feature>
<evidence type="ECO:0000259" key="12">
    <source>
        <dbReference type="Pfam" id="PF01095"/>
    </source>
</evidence>
<evidence type="ECO:0000256" key="5">
    <source>
        <dbReference type="ARBA" id="ARBA00022525"/>
    </source>
</evidence>
<organism evidence="14">
    <name type="scientific">Laccaria bicolor (strain S238N-H82 / ATCC MYA-4686)</name>
    <name type="common">Bicoloured deceiver</name>
    <name type="synonym">Laccaria laccata var. bicolor</name>
    <dbReference type="NCBI Taxonomy" id="486041"/>
    <lineage>
        <taxon>Eukaryota</taxon>
        <taxon>Fungi</taxon>
        <taxon>Dikarya</taxon>
        <taxon>Basidiomycota</taxon>
        <taxon>Agaricomycotina</taxon>
        <taxon>Agaricomycetes</taxon>
        <taxon>Agaricomycetidae</taxon>
        <taxon>Agaricales</taxon>
        <taxon>Agaricineae</taxon>
        <taxon>Hydnangiaceae</taxon>
        <taxon>Laccaria</taxon>
    </lineage>
</organism>
<dbReference type="GO" id="GO:0005576">
    <property type="term" value="C:extracellular region"/>
    <property type="evidence" value="ECO:0007669"/>
    <property type="project" value="UniProtKB-SubCell"/>
</dbReference>
<keyword evidence="7 11" id="KW-0378">Hydrolase</keyword>
<feature type="domain" description="Pectinesterase catalytic" evidence="12">
    <location>
        <begin position="41"/>
        <end position="310"/>
    </location>
</feature>
<dbReference type="InterPro" id="IPR012334">
    <property type="entry name" value="Pectin_lyas_fold"/>
</dbReference>
<dbReference type="RefSeq" id="XP_001889571.1">
    <property type="nucleotide sequence ID" value="XM_001889536.1"/>
</dbReference>
<keyword evidence="8 11" id="KW-0063">Aspartyl esterase</keyword>
<evidence type="ECO:0000256" key="11">
    <source>
        <dbReference type="RuleBase" id="RU000589"/>
    </source>
</evidence>
<dbReference type="InterPro" id="IPR000070">
    <property type="entry name" value="Pectinesterase_cat"/>
</dbReference>
<dbReference type="OrthoDB" id="2019149at2759"/>
<dbReference type="HOGENOM" id="CLU_012243_1_0_1"/>
<protein>
    <recommendedName>
        <fullName evidence="4 11">Pectinesterase</fullName>
        <ecNumber evidence="4 11">3.1.1.11</ecNumber>
    </recommendedName>
</protein>
<reference evidence="13 14" key="1">
    <citation type="journal article" date="2008" name="Nature">
        <title>The genome of Laccaria bicolor provides insights into mycorrhizal symbiosis.</title>
        <authorList>
            <person name="Martin F."/>
            <person name="Aerts A."/>
            <person name="Ahren D."/>
            <person name="Brun A."/>
            <person name="Danchin E.G.J."/>
            <person name="Duchaussoy F."/>
            <person name="Gibon J."/>
            <person name="Kohler A."/>
            <person name="Lindquist E."/>
            <person name="Pereda V."/>
            <person name="Salamov A."/>
            <person name="Shapiro H.J."/>
            <person name="Wuyts J."/>
            <person name="Blaudez D."/>
            <person name="Buee M."/>
            <person name="Brokstein P."/>
            <person name="Canbaeck B."/>
            <person name="Cohen D."/>
            <person name="Courty P.E."/>
            <person name="Coutinho P.M."/>
            <person name="Delaruelle C."/>
            <person name="Detter J.C."/>
            <person name="Deveau A."/>
            <person name="DiFazio S."/>
            <person name="Duplessis S."/>
            <person name="Fraissinet-Tachet L."/>
            <person name="Lucic E."/>
            <person name="Frey-Klett P."/>
            <person name="Fourrey C."/>
            <person name="Feussner I."/>
            <person name="Gay G."/>
            <person name="Grimwood J."/>
            <person name="Hoegger P.J."/>
            <person name="Jain P."/>
            <person name="Kilaru S."/>
            <person name="Labbe J."/>
            <person name="Lin Y.C."/>
            <person name="Legue V."/>
            <person name="Le Tacon F."/>
            <person name="Marmeisse R."/>
            <person name="Melayah D."/>
            <person name="Montanini B."/>
            <person name="Muratet M."/>
            <person name="Nehls U."/>
            <person name="Niculita-Hirzel H."/>
            <person name="Oudot-Le Secq M.P."/>
            <person name="Peter M."/>
            <person name="Quesneville H."/>
            <person name="Rajashekar B."/>
            <person name="Reich M."/>
            <person name="Rouhier N."/>
            <person name="Schmutz J."/>
            <person name="Yin T."/>
            <person name="Chalot M."/>
            <person name="Henrissat B."/>
            <person name="Kuees U."/>
            <person name="Lucas S."/>
            <person name="Van de Peer Y."/>
            <person name="Podila G.K."/>
            <person name="Polle A."/>
            <person name="Pukkila P.J."/>
            <person name="Richardson P.M."/>
            <person name="Rouze P."/>
            <person name="Sanders I.R."/>
            <person name="Stajich J.E."/>
            <person name="Tunlid A."/>
            <person name="Tuskan G."/>
            <person name="Grigoriev I.V."/>
        </authorList>
    </citation>
    <scope>NUCLEOTIDE SEQUENCE [LARGE SCALE GENOMIC DNA]</scope>
    <source>
        <strain evidence="14">S238N-H82 / ATCC MYA-4686</strain>
    </source>
</reference>
<comment type="subcellular location">
    <subcellularLocation>
        <location evidence="1 11">Secreted</location>
    </subcellularLocation>
</comment>
<comment type="similarity">
    <text evidence="3">Belongs to the pectinesterase family.</text>
</comment>
<dbReference type="InParanoid" id="B0E072"/>
<evidence type="ECO:0000256" key="1">
    <source>
        <dbReference type="ARBA" id="ARBA00004613"/>
    </source>
</evidence>
<proteinExistence type="inferred from homology"/>
<dbReference type="GO" id="GO:0045490">
    <property type="term" value="P:pectin catabolic process"/>
    <property type="evidence" value="ECO:0007669"/>
    <property type="project" value="UniProtKB-UniRule"/>
</dbReference>
<evidence type="ECO:0000313" key="14">
    <source>
        <dbReference type="Proteomes" id="UP000001194"/>
    </source>
</evidence>
<dbReference type="FunFam" id="2.160.20.10:FF:000014">
    <property type="entry name" value="Pectinesterase"/>
    <property type="match status" value="1"/>
</dbReference>
<name>B0E072_LACBS</name>
<evidence type="ECO:0000256" key="10">
    <source>
        <dbReference type="PROSITE-ProRule" id="PRU10040"/>
    </source>
</evidence>
<dbReference type="PROSITE" id="PS00503">
    <property type="entry name" value="PECTINESTERASE_2"/>
    <property type="match status" value="1"/>
</dbReference>
<dbReference type="Pfam" id="PF01095">
    <property type="entry name" value="Pectinesterase"/>
    <property type="match status" value="1"/>
</dbReference>
<evidence type="ECO:0000313" key="13">
    <source>
        <dbReference type="EMBL" id="EDQ99735.1"/>
    </source>
</evidence>
<evidence type="ECO:0000256" key="6">
    <source>
        <dbReference type="ARBA" id="ARBA00022729"/>
    </source>
</evidence>
<accession>B0E072</accession>
<keyword evidence="6 11" id="KW-0732">Signal</keyword>
<dbReference type="GO" id="GO:0042545">
    <property type="term" value="P:cell wall modification"/>
    <property type="evidence" value="ECO:0007669"/>
    <property type="project" value="UniProtKB-UniRule"/>
</dbReference>
<evidence type="ECO:0000256" key="2">
    <source>
        <dbReference type="ARBA" id="ARBA00005184"/>
    </source>
</evidence>
<gene>
    <name evidence="13" type="ORF">LACBIDRAFT_315258</name>
</gene>
<feature type="active site" evidence="10">
    <location>
        <position position="188"/>
    </location>
</feature>
<dbReference type="EC" id="3.1.1.11" evidence="4 11"/>
<dbReference type="EMBL" id="DS547159">
    <property type="protein sequence ID" value="EDQ99735.1"/>
    <property type="molecule type" value="Genomic_DNA"/>
</dbReference>
<sequence>MLKLTLALNLILATAYLFPHVSAASRIRPSAGSVIVRAGTTTSGEFQTVSGAVKSLPNDNSPTTIFIYPGTYAEQVVITRPGPLTIFGYTKNTKSYKSNTVTIQYGLSANTSGSDDASATLRITKANFTMYNVIVSNTFGRGSQALALSQSGDRAGFYACSFFGFQDTLRAERGRQVYLGGYIEGAVDFIFGRQGKAYFENNMIAVSSAGFITASGRSSDDDTSFVFNKNNISLTSTADSGTAGNVFLGRPWRNYAKVIFKNTIITSPLNPSVWSIWAPNQPNTDNIFFADFNSTGSGIQGAQRALFSTLLSAGQAGAYSISSAVGSDYATWVDTSYLS</sequence>
<dbReference type="SUPFAM" id="SSF51126">
    <property type="entry name" value="Pectin lyase-like"/>
    <property type="match status" value="1"/>
</dbReference>
<dbReference type="PANTHER" id="PTHR31321:SF127">
    <property type="entry name" value="PECTINESTERASE"/>
    <property type="match status" value="1"/>
</dbReference>
<dbReference type="PANTHER" id="PTHR31321">
    <property type="entry name" value="ACYL-COA THIOESTER HYDROLASE YBHC-RELATED"/>
    <property type="match status" value="1"/>
</dbReference>
<dbReference type="Proteomes" id="UP000001194">
    <property type="component" value="Unassembled WGS sequence"/>
</dbReference>
<comment type="pathway">
    <text evidence="2 11">Glycan metabolism; pectin degradation; 2-dehydro-3-deoxy-D-gluconate from pectin: step 1/5.</text>
</comment>
<keyword evidence="11" id="KW-0961">Cell wall biogenesis/degradation</keyword>
<dbReference type="GeneID" id="6085210"/>
<dbReference type="Gene3D" id="2.160.20.10">
    <property type="entry name" value="Single-stranded right-handed beta-helix, Pectin lyase-like"/>
    <property type="match status" value="1"/>
</dbReference>
<keyword evidence="14" id="KW-1185">Reference proteome</keyword>
<feature type="chain" id="PRO_5005122313" description="Pectinesterase" evidence="11">
    <location>
        <begin position="24"/>
        <end position="339"/>
    </location>
</feature>
<dbReference type="InterPro" id="IPR011050">
    <property type="entry name" value="Pectin_lyase_fold/virulence"/>
</dbReference>
<evidence type="ECO:0000256" key="3">
    <source>
        <dbReference type="ARBA" id="ARBA00008891"/>
    </source>
</evidence>